<dbReference type="InterPro" id="IPR036291">
    <property type="entry name" value="NAD(P)-bd_dom_sf"/>
</dbReference>
<feature type="domain" description="Ketoreductase" evidence="3">
    <location>
        <begin position="3"/>
        <end position="191"/>
    </location>
</feature>
<dbReference type="PANTHER" id="PTHR43639">
    <property type="entry name" value="OXIDOREDUCTASE, SHORT-CHAIN DEHYDROGENASE/REDUCTASE FAMILY (AFU_ORTHOLOGUE AFUA_5G02870)"/>
    <property type="match status" value="1"/>
</dbReference>
<dbReference type="InterPro" id="IPR057326">
    <property type="entry name" value="KR_dom"/>
</dbReference>
<dbReference type="PROSITE" id="PS00061">
    <property type="entry name" value="ADH_SHORT"/>
    <property type="match status" value="1"/>
</dbReference>
<reference evidence="4 5" key="1">
    <citation type="submission" date="2023-05" db="EMBL/GenBank/DDBJ databases">
        <title>YMD87, complete Genome.</title>
        <authorList>
            <person name="Zhang J."/>
            <person name="Xu X."/>
        </authorList>
    </citation>
    <scope>NUCLEOTIDE SEQUENCE [LARGE SCALE GENOMIC DNA]</scope>
    <source>
        <strain evidence="4 5">YMD87</strain>
    </source>
</reference>
<dbReference type="PRINTS" id="PR00081">
    <property type="entry name" value="GDHRDH"/>
</dbReference>
<evidence type="ECO:0000313" key="4">
    <source>
        <dbReference type="EMBL" id="WGW03277.1"/>
    </source>
</evidence>
<organism evidence="4 5">
    <name type="scientific">Tropicibacter oceani</name>
    <dbReference type="NCBI Taxonomy" id="3058420"/>
    <lineage>
        <taxon>Bacteria</taxon>
        <taxon>Pseudomonadati</taxon>
        <taxon>Pseudomonadota</taxon>
        <taxon>Alphaproteobacteria</taxon>
        <taxon>Rhodobacterales</taxon>
        <taxon>Roseobacteraceae</taxon>
        <taxon>Tropicibacter</taxon>
    </lineage>
</organism>
<sequence>MSKILIVTGASAGIGAATARMAPKKGYHRVVVHYGRDQAGAEAVAEDIRADGAKAIVIGADVSDMDALAEMFGEIAMLEPGPIDLVNNAGIVAPKGGIADLTPDRVRRVFEVNVFGAIEVCRLAVLQMRDWGMGGGIVNISSAAARLGAPGEYTDYAASKGAIDTLTTGLADELAPEGIRVNCLRPGPIETGIHAKGGQPDRLQSMGAKIPLGRAGKADEIAAAALWLLSDEASYMTKAFLDVSGGR</sequence>
<dbReference type="PANTHER" id="PTHR43639:SF1">
    <property type="entry name" value="SHORT-CHAIN DEHYDROGENASE_REDUCTASE FAMILY PROTEIN"/>
    <property type="match status" value="1"/>
</dbReference>
<comment type="similarity">
    <text evidence="1">Belongs to the short-chain dehydrogenases/reductases (SDR) family.</text>
</comment>
<keyword evidence="5" id="KW-1185">Reference proteome</keyword>
<dbReference type="RefSeq" id="WP_282299909.1">
    <property type="nucleotide sequence ID" value="NZ_CP124616.1"/>
</dbReference>
<dbReference type="SUPFAM" id="SSF51735">
    <property type="entry name" value="NAD(P)-binding Rossmann-fold domains"/>
    <property type="match status" value="1"/>
</dbReference>
<dbReference type="Pfam" id="PF13561">
    <property type="entry name" value="adh_short_C2"/>
    <property type="match status" value="1"/>
</dbReference>
<dbReference type="PRINTS" id="PR00080">
    <property type="entry name" value="SDRFAMILY"/>
</dbReference>
<dbReference type="InterPro" id="IPR020904">
    <property type="entry name" value="Sc_DH/Rdtase_CS"/>
</dbReference>
<gene>
    <name evidence="4" type="ORF">QF118_15290</name>
</gene>
<evidence type="ECO:0000259" key="3">
    <source>
        <dbReference type="SMART" id="SM00822"/>
    </source>
</evidence>
<evidence type="ECO:0000313" key="5">
    <source>
        <dbReference type="Proteomes" id="UP001241605"/>
    </source>
</evidence>
<name>A0ABY8QF80_9RHOB</name>
<accession>A0ABY8QF80</accession>
<evidence type="ECO:0000256" key="1">
    <source>
        <dbReference type="ARBA" id="ARBA00006484"/>
    </source>
</evidence>
<dbReference type="Proteomes" id="UP001241605">
    <property type="component" value="Chromosome"/>
</dbReference>
<dbReference type="EMBL" id="CP124616">
    <property type="protein sequence ID" value="WGW03277.1"/>
    <property type="molecule type" value="Genomic_DNA"/>
</dbReference>
<dbReference type="CDD" id="cd05233">
    <property type="entry name" value="SDR_c"/>
    <property type="match status" value="1"/>
</dbReference>
<dbReference type="Gene3D" id="3.40.50.720">
    <property type="entry name" value="NAD(P)-binding Rossmann-like Domain"/>
    <property type="match status" value="1"/>
</dbReference>
<keyword evidence="2" id="KW-0560">Oxidoreductase</keyword>
<evidence type="ECO:0000256" key="2">
    <source>
        <dbReference type="ARBA" id="ARBA00023002"/>
    </source>
</evidence>
<dbReference type="InterPro" id="IPR002347">
    <property type="entry name" value="SDR_fam"/>
</dbReference>
<proteinExistence type="inferred from homology"/>
<dbReference type="SMART" id="SM00822">
    <property type="entry name" value="PKS_KR"/>
    <property type="match status" value="1"/>
</dbReference>
<protein>
    <submittedName>
        <fullName evidence="4">SDR family oxidoreductase</fullName>
    </submittedName>
</protein>